<feature type="domain" description="Solute-binding protein family 5" evidence="2">
    <location>
        <begin position="81"/>
        <end position="437"/>
    </location>
</feature>
<dbReference type="InterPro" id="IPR030678">
    <property type="entry name" value="Peptide/Ni-bd"/>
</dbReference>
<evidence type="ECO:0000313" key="3">
    <source>
        <dbReference type="EMBL" id="XDK33170.1"/>
    </source>
</evidence>
<dbReference type="Pfam" id="PF00496">
    <property type="entry name" value="SBP_bac_5"/>
    <property type="match status" value="1"/>
</dbReference>
<dbReference type="GO" id="GO:0043190">
    <property type="term" value="C:ATP-binding cassette (ABC) transporter complex"/>
    <property type="evidence" value="ECO:0007669"/>
    <property type="project" value="InterPro"/>
</dbReference>
<name>A0AB39HS76_9BACI</name>
<evidence type="ECO:0000256" key="1">
    <source>
        <dbReference type="ARBA" id="ARBA00022729"/>
    </source>
</evidence>
<accession>A0AB39HS76</accession>
<dbReference type="GO" id="GO:0042597">
    <property type="term" value="C:periplasmic space"/>
    <property type="evidence" value="ECO:0007669"/>
    <property type="project" value="UniProtKB-ARBA"/>
</dbReference>
<reference evidence="3" key="1">
    <citation type="submission" date="2024-07" db="EMBL/GenBank/DDBJ databases">
        <title>Halotolerant mesophilic bacterium Ornithinibacillus sp. 4-3, sp. nov., isolated from soil.</title>
        <authorList>
            <person name="Sidarenka A.V."/>
            <person name="Guliayeva D.E."/>
            <person name="Leanovich S.I."/>
            <person name="Hileuskaya K.S."/>
            <person name="Akhremchuk A.E."/>
            <person name="Sikolenko M.A."/>
            <person name="Valentovich L.N."/>
        </authorList>
    </citation>
    <scope>NUCLEOTIDE SEQUENCE</scope>
    <source>
        <strain evidence="3">4-3</strain>
    </source>
</reference>
<dbReference type="InterPro" id="IPR000914">
    <property type="entry name" value="SBP_5_dom"/>
</dbReference>
<sequence>MNIKNMLFKALIVLIAVTLIGCNSETNEGDKDTKEETNSELRVAFNAQPPTLDTHITTAYQTRDISRQMFETLLTIDSNYQIKPMLAESYDVSEDGKTITFHLRQGVKFHNGEEMKAEDVVASMNRWKELSLGAKTAISNSVFEAQDDYTVLLKLEKPSGIALSVLAGTSQAPSIMPKEIIDAATEEGVEEYVGTGPFQFEEWKQDQYIKLTKFDDYQALSDTSDGLSGKKEALVNDLYFMMITDPSTRVAGIQSGEYDVAVDMPFDDYEKFNTDESMIPLTFNDAFIGLVLNKKEGPLSDVKMRQAALAALNMEEIMYGVFGDEGFFRLDHGLMRPEQKDWYSESGKESYNQNNPEKAREILEETDYNGEPIRLIVTRDVEYSYKAAVIIQEQLEKVGMKVELEVYDSPTLRERRADPSAYEGFLTTFAPFTDPTQFIFLDSKNDWDGWTNNPTIDSLLDQIRNSTSPEESKQYFDELQTELYESVPIIKIGDQTTLVVTSKDVEGLNYLDGPLIWNVKNVK</sequence>
<dbReference type="EMBL" id="CP162599">
    <property type="protein sequence ID" value="XDK33170.1"/>
    <property type="molecule type" value="Genomic_DNA"/>
</dbReference>
<dbReference type="Gene3D" id="3.90.76.10">
    <property type="entry name" value="Dipeptide-binding Protein, Domain 1"/>
    <property type="match status" value="1"/>
</dbReference>
<dbReference type="PIRSF" id="PIRSF002741">
    <property type="entry name" value="MppA"/>
    <property type="match status" value="1"/>
</dbReference>
<dbReference type="PANTHER" id="PTHR30290">
    <property type="entry name" value="PERIPLASMIC BINDING COMPONENT OF ABC TRANSPORTER"/>
    <property type="match status" value="1"/>
</dbReference>
<organism evidence="3">
    <name type="scientific">Ornithinibacillus sp. 4-3</name>
    <dbReference type="NCBI Taxonomy" id="3231488"/>
    <lineage>
        <taxon>Bacteria</taxon>
        <taxon>Bacillati</taxon>
        <taxon>Bacillota</taxon>
        <taxon>Bacilli</taxon>
        <taxon>Bacillales</taxon>
        <taxon>Bacillaceae</taxon>
        <taxon>Ornithinibacillus</taxon>
    </lineage>
</organism>
<dbReference type="CDD" id="cd08502">
    <property type="entry name" value="PBP2_NikA_DppA_OppA_like_16"/>
    <property type="match status" value="1"/>
</dbReference>
<dbReference type="PROSITE" id="PS51257">
    <property type="entry name" value="PROKAR_LIPOPROTEIN"/>
    <property type="match status" value="1"/>
</dbReference>
<dbReference type="InterPro" id="IPR039424">
    <property type="entry name" value="SBP_5"/>
</dbReference>
<evidence type="ECO:0000259" key="2">
    <source>
        <dbReference type="Pfam" id="PF00496"/>
    </source>
</evidence>
<dbReference type="RefSeq" id="WP_368653853.1">
    <property type="nucleotide sequence ID" value="NZ_CP162599.1"/>
</dbReference>
<dbReference type="PANTHER" id="PTHR30290:SF38">
    <property type="entry name" value="D,D-DIPEPTIDE-BINDING PERIPLASMIC PROTEIN DDPA-RELATED"/>
    <property type="match status" value="1"/>
</dbReference>
<proteinExistence type="predicted"/>
<dbReference type="Gene3D" id="3.10.105.10">
    <property type="entry name" value="Dipeptide-binding Protein, Domain 3"/>
    <property type="match status" value="1"/>
</dbReference>
<keyword evidence="1" id="KW-0732">Signal</keyword>
<dbReference type="AlphaFoldDB" id="A0AB39HS76"/>
<dbReference type="Gene3D" id="3.40.190.10">
    <property type="entry name" value="Periplasmic binding protein-like II"/>
    <property type="match status" value="1"/>
</dbReference>
<gene>
    <name evidence="3" type="ORF">AB4Y30_02035</name>
</gene>
<dbReference type="GO" id="GO:1904680">
    <property type="term" value="F:peptide transmembrane transporter activity"/>
    <property type="evidence" value="ECO:0007669"/>
    <property type="project" value="TreeGrafter"/>
</dbReference>
<protein>
    <submittedName>
        <fullName evidence="3">ABC transporter substrate-binding protein</fullName>
    </submittedName>
</protein>
<dbReference type="GO" id="GO:0015833">
    <property type="term" value="P:peptide transport"/>
    <property type="evidence" value="ECO:0007669"/>
    <property type="project" value="TreeGrafter"/>
</dbReference>
<dbReference type="SUPFAM" id="SSF53850">
    <property type="entry name" value="Periplasmic binding protein-like II"/>
    <property type="match status" value="1"/>
</dbReference>